<evidence type="ECO:0000313" key="6">
    <source>
        <dbReference type="Proteomes" id="UP000005361"/>
    </source>
</evidence>
<dbReference type="InterPro" id="IPR018197">
    <property type="entry name" value="Glycerate_kinase_RE-like"/>
</dbReference>
<dbReference type="Pfam" id="PF02595">
    <property type="entry name" value="Gly_kinase"/>
    <property type="match status" value="1"/>
</dbReference>
<accession>I8TZL3</accession>
<dbReference type="Gene3D" id="3.90.1510.10">
    <property type="entry name" value="Glycerate kinase, domain 2"/>
    <property type="match status" value="1"/>
</dbReference>
<dbReference type="Proteomes" id="UP000005361">
    <property type="component" value="Chromosome"/>
</dbReference>
<dbReference type="EMBL" id="CP010978">
    <property type="protein sequence ID" value="AJQ26792.1"/>
    <property type="molecule type" value="Genomic_DNA"/>
</dbReference>
<dbReference type="InterPro" id="IPR036129">
    <property type="entry name" value="Glycerate_kinase_sf"/>
</dbReference>
<dbReference type="PIRSF" id="PIRSF006078">
    <property type="entry name" value="GlxK"/>
    <property type="match status" value="1"/>
</dbReference>
<dbReference type="InterPro" id="IPR018193">
    <property type="entry name" value="Glyc_kinase_flavodox-like_fold"/>
</dbReference>
<dbReference type="PANTHER" id="PTHR21599">
    <property type="entry name" value="GLYCERATE KINASE"/>
    <property type="match status" value="1"/>
</dbReference>
<evidence type="ECO:0000313" key="5">
    <source>
        <dbReference type="EMBL" id="AJQ26792.1"/>
    </source>
</evidence>
<keyword evidence="2 4" id="KW-0808">Transferase</keyword>
<proteinExistence type="inferred from homology"/>
<protein>
    <submittedName>
        <fullName evidence="5">Glycerate kinase</fullName>
        <ecNumber evidence="5">2.7.1.31</ecNumber>
    </submittedName>
</protein>
<dbReference type="GO" id="GO:0008887">
    <property type="term" value="F:glycerate kinase activity"/>
    <property type="evidence" value="ECO:0007669"/>
    <property type="project" value="UniProtKB-UniRule"/>
</dbReference>
<keyword evidence="3 4" id="KW-0418">Kinase</keyword>
<reference evidence="6" key="2">
    <citation type="submission" date="2015-02" db="EMBL/GenBank/DDBJ databases">
        <title>Complete Genome Sequence of Pelosinus fermentans JBW45.</title>
        <authorList>
            <person name="De Leon K.B."/>
            <person name="Utturkar S.M."/>
            <person name="Camilleri L.B."/>
            <person name="Arkin A.P."/>
            <person name="Fields M.W."/>
            <person name="Brown S.D."/>
            <person name="Wall J.D."/>
        </authorList>
    </citation>
    <scope>NUCLEOTIDE SEQUENCE [LARGE SCALE GENOMIC DNA]</scope>
    <source>
        <strain evidence="6">JBW45</strain>
    </source>
</reference>
<gene>
    <name evidence="5" type="ORF">JBW_01440</name>
</gene>
<dbReference type="EC" id="2.7.1.31" evidence="5"/>
<dbReference type="Gene3D" id="3.40.50.10350">
    <property type="entry name" value="Glycerate kinase, domain 1"/>
    <property type="match status" value="1"/>
</dbReference>
<evidence type="ECO:0000256" key="3">
    <source>
        <dbReference type="ARBA" id="ARBA00022777"/>
    </source>
</evidence>
<dbReference type="InterPro" id="IPR004381">
    <property type="entry name" value="Glycerate_kinase"/>
</dbReference>
<dbReference type="HOGENOM" id="CLU_028255_0_1_9"/>
<evidence type="ECO:0000256" key="4">
    <source>
        <dbReference type="PIRNR" id="PIRNR006078"/>
    </source>
</evidence>
<dbReference type="KEGG" id="pft:JBW_01440"/>
<evidence type="ECO:0000256" key="2">
    <source>
        <dbReference type="ARBA" id="ARBA00022679"/>
    </source>
</evidence>
<dbReference type="STRING" id="1192197.JBW_01440"/>
<organism evidence="5 6">
    <name type="scientific">Pelosinus fermentans JBW45</name>
    <dbReference type="NCBI Taxonomy" id="1192197"/>
    <lineage>
        <taxon>Bacteria</taxon>
        <taxon>Bacillati</taxon>
        <taxon>Bacillota</taxon>
        <taxon>Negativicutes</taxon>
        <taxon>Selenomonadales</taxon>
        <taxon>Sporomusaceae</taxon>
        <taxon>Pelosinus</taxon>
    </lineage>
</organism>
<reference evidence="5 6" key="1">
    <citation type="journal article" date="2015" name="Genome Announc.">
        <title>Complete Genome Sequence of Pelosinus fermentans JBW45, a Member of a Remarkably Competitive Group of Negativicutes in the Firmicutes Phylum.</title>
        <authorList>
            <person name="De Leon K.B."/>
            <person name="Utturkar S.M."/>
            <person name="Camilleri L.B."/>
            <person name="Elias D.A."/>
            <person name="Arkin A.P."/>
            <person name="Fields M.W."/>
            <person name="Brown S.D."/>
            <person name="Wall J.D."/>
        </authorList>
    </citation>
    <scope>NUCLEOTIDE SEQUENCE [LARGE SCALE GENOMIC DNA]</scope>
    <source>
        <strain evidence="5 6">JBW45</strain>
    </source>
</reference>
<name>I8TZL3_9FIRM</name>
<sequence>MISYSHLHAVSKILRLIKDVMDMRIVVAPDSFKGSASAVAVANAMEAGILSVFSDAEVIKVPIADGGEGTIEALVVATGGQIITETVLGPLGNPLEAHWGILGDGETAVIEMAAASGLPLVPQDKRNPCITTTYGTGELIKAALDRGIRKLIIGIGGSATNDGGMGMACALGAKFLDAVGNSLPSGGAALQQLTKIDVSHMDARLAETTVVVACDVDNPLCGPRGASAVYGPQKGATIEMIAELDAALAKFAAIAKQVTGKDVAQYPGSGAAGGLGAGLLLFTNAKLLPGVEIILEAVRFSDIAREADVIITGEGCTDFQTACGKAPVGVARIAKTYDVPTFCLSGSLGKGYEEVYSCGISGLMSIIPSPLNLADCMTNAPELIEAAAERLCHIIKRSMELGIKVKK</sequence>
<dbReference type="AlphaFoldDB" id="I8TZL3"/>
<dbReference type="PANTHER" id="PTHR21599:SF0">
    <property type="entry name" value="GLYCERATE KINASE"/>
    <property type="match status" value="1"/>
</dbReference>
<evidence type="ECO:0000256" key="1">
    <source>
        <dbReference type="ARBA" id="ARBA00006284"/>
    </source>
</evidence>
<dbReference type="NCBIfam" id="TIGR00045">
    <property type="entry name" value="glycerate kinase"/>
    <property type="match status" value="1"/>
</dbReference>
<dbReference type="SUPFAM" id="SSF110738">
    <property type="entry name" value="Glycerate kinase I"/>
    <property type="match status" value="1"/>
</dbReference>
<comment type="similarity">
    <text evidence="1 4">Belongs to the glycerate kinase type-1 family.</text>
</comment>
<dbReference type="GO" id="GO:0031388">
    <property type="term" value="P:organic acid phosphorylation"/>
    <property type="evidence" value="ECO:0007669"/>
    <property type="project" value="UniProtKB-UniRule"/>
</dbReference>